<gene>
    <name evidence="2" type="ORF">Ari01nite_58310</name>
</gene>
<comment type="caution">
    <text evidence="2">The sequence shown here is derived from an EMBL/GenBank/DDBJ whole genome shotgun (WGS) entry which is preliminary data.</text>
</comment>
<sequence length="515" mass="54091">MIRLIGGEMPAWTETRPPAGGALGAYLADQLPAGLNVLVAGPHEDALIDALAGRTAVTCLVRSQPEAIALHARGRDVLCGSIAKLTDADRWDVVVALDGLDRLCSVEGPQFDWAESLLALKRALRPGGTLLLAVENELGVHRLVDPAAATSAQDDSAWRPLGEYDTTRPGNPTRLAARLAAEGLAVDWLAAAWPTPQSPTMIATPNALQDGPAGALAAAAASAVGAAYAARSVLSDPRRLTAAAIRAGVGPEFAASWLVAAHLAPRPAATLALPPVLLSTRPAPAGPGRAGGEAVVEVAPGPDGVWVRRVVGGGPQGDVPGLAGPLPPGRLLEELLLGACLRHDLPVLRRLLTGWTAALPEVGADNVVVHRDAYACLDPGVPAQPDVLHRFAGTLIDGGYHHPWPAASDVPALTDLLRAAAGLPDDAPDAPMVAGPPLPDSRREHEEQLRAVQRRLADAVSRNEWYERELDRRDRELRKMRVQIAAFSGSLGFRLAKLGYGLARKARNRLRKGHK</sequence>
<name>A0A919K871_9ACTN</name>
<dbReference type="RefSeq" id="WP_203785388.1">
    <property type="nucleotide sequence ID" value="NZ_BOMV01000061.1"/>
</dbReference>
<keyword evidence="3" id="KW-1185">Reference proteome</keyword>
<feature type="coiled-coil region" evidence="1">
    <location>
        <begin position="442"/>
        <end position="469"/>
    </location>
</feature>
<proteinExistence type="predicted"/>
<dbReference type="Gene3D" id="3.40.50.150">
    <property type="entry name" value="Vaccinia Virus protein VP39"/>
    <property type="match status" value="1"/>
</dbReference>
<dbReference type="AlphaFoldDB" id="A0A919K871"/>
<reference evidence="2" key="1">
    <citation type="submission" date="2021-01" db="EMBL/GenBank/DDBJ databases">
        <title>Whole genome shotgun sequence of Actinoplanes rishiriensis NBRC 108556.</title>
        <authorList>
            <person name="Komaki H."/>
            <person name="Tamura T."/>
        </authorList>
    </citation>
    <scope>NUCLEOTIDE SEQUENCE</scope>
    <source>
        <strain evidence="2">NBRC 108556</strain>
    </source>
</reference>
<evidence type="ECO:0000256" key="1">
    <source>
        <dbReference type="SAM" id="Coils"/>
    </source>
</evidence>
<dbReference type="Proteomes" id="UP000636960">
    <property type="component" value="Unassembled WGS sequence"/>
</dbReference>
<protein>
    <submittedName>
        <fullName evidence="2">Uncharacterized protein</fullName>
    </submittedName>
</protein>
<keyword evidence="1" id="KW-0175">Coiled coil</keyword>
<organism evidence="2 3">
    <name type="scientific">Paractinoplanes rishiriensis</name>
    <dbReference type="NCBI Taxonomy" id="1050105"/>
    <lineage>
        <taxon>Bacteria</taxon>
        <taxon>Bacillati</taxon>
        <taxon>Actinomycetota</taxon>
        <taxon>Actinomycetes</taxon>
        <taxon>Micromonosporales</taxon>
        <taxon>Micromonosporaceae</taxon>
        <taxon>Paractinoplanes</taxon>
    </lineage>
</organism>
<evidence type="ECO:0000313" key="2">
    <source>
        <dbReference type="EMBL" id="GIE98366.1"/>
    </source>
</evidence>
<dbReference type="EMBL" id="BOMV01000061">
    <property type="protein sequence ID" value="GIE98366.1"/>
    <property type="molecule type" value="Genomic_DNA"/>
</dbReference>
<dbReference type="SUPFAM" id="SSF53335">
    <property type="entry name" value="S-adenosyl-L-methionine-dependent methyltransferases"/>
    <property type="match status" value="1"/>
</dbReference>
<evidence type="ECO:0000313" key="3">
    <source>
        <dbReference type="Proteomes" id="UP000636960"/>
    </source>
</evidence>
<dbReference type="InterPro" id="IPR029063">
    <property type="entry name" value="SAM-dependent_MTases_sf"/>
</dbReference>
<accession>A0A919K871</accession>